<comment type="caution">
    <text evidence="1">The sequence shown here is derived from an EMBL/GenBank/DDBJ whole genome shotgun (WGS) entry which is preliminary data.</text>
</comment>
<gene>
    <name evidence="1" type="ORF">NA2_01854</name>
</gene>
<evidence type="ECO:0000313" key="2">
    <source>
        <dbReference type="Proteomes" id="UP000006786"/>
    </source>
</evidence>
<protein>
    <submittedName>
        <fullName evidence="1">Uncharacterized protein</fullName>
    </submittedName>
</protein>
<dbReference type="eggNOG" id="ENOG5032SH0">
    <property type="taxonomic scope" value="Bacteria"/>
</dbReference>
<dbReference type="AlphaFoldDB" id="K2LRT1"/>
<sequence length="325" mass="36723">MAGFFESLARFLGAMTGPARRGASPDGAKARATPRALQEVFEYSVRFNIVGKGFSRLGGEPGPAERITFSPRPRRIDFRQAHGPYRRDEIVDVPAYLQWSAYPVFAFLALIDEELEYRFGTNGEATHWLCPITADPERIAQIDRMFLLWYEHLGLPESLDPPPSPARDIDRSDKMGLIRHYLRVGDQAFLFKVLGDDHDDVVMWVDWREADDDIVHMCEKLIRTGDLTAEFVPNDVSADLFIAHRGVRTRVPYNGPDADRDTTLVTLNAILAPDHEIRMCRESGHGDTVAFLPLSAGQWQSLEEAMPLEVKEKFMKLSKDSAIFS</sequence>
<proteinExistence type="predicted"/>
<keyword evidence="2" id="KW-1185">Reference proteome</keyword>
<dbReference type="PATRIC" id="fig|391937.3.peg.385"/>
<accession>K2LRT1</accession>
<dbReference type="Proteomes" id="UP000006786">
    <property type="component" value="Unassembled WGS sequence"/>
</dbReference>
<dbReference type="EMBL" id="AMRM01000002">
    <property type="protein sequence ID" value="EKF20489.1"/>
    <property type="molecule type" value="Genomic_DNA"/>
</dbReference>
<name>K2LRT1_9HYPH</name>
<evidence type="ECO:0000313" key="1">
    <source>
        <dbReference type="EMBL" id="EKF20489.1"/>
    </source>
</evidence>
<organism evidence="1 2">
    <name type="scientific">Nitratireductor pacificus pht-3B</name>
    <dbReference type="NCBI Taxonomy" id="391937"/>
    <lineage>
        <taxon>Bacteria</taxon>
        <taxon>Pseudomonadati</taxon>
        <taxon>Pseudomonadota</taxon>
        <taxon>Alphaproteobacteria</taxon>
        <taxon>Hyphomicrobiales</taxon>
        <taxon>Phyllobacteriaceae</taxon>
        <taxon>Nitratireductor</taxon>
    </lineage>
</organism>
<reference evidence="1 2" key="1">
    <citation type="journal article" date="2012" name="J. Bacteriol.">
        <title>Genome Sequence of Nitratireductor pacificus Type Strain pht-3B.</title>
        <authorList>
            <person name="Lai Q."/>
            <person name="Li G."/>
            <person name="Shao Z."/>
        </authorList>
    </citation>
    <scope>NUCLEOTIDE SEQUENCE [LARGE SCALE GENOMIC DNA]</scope>
    <source>
        <strain evidence="2">pht-3B</strain>
    </source>
</reference>
<dbReference type="RefSeq" id="WP_008593541.1">
    <property type="nucleotide sequence ID" value="NZ_AMRM01000002.1"/>
</dbReference>